<protein>
    <submittedName>
        <fullName evidence="1">Uncharacterized protein</fullName>
    </submittedName>
</protein>
<organism evidence="1">
    <name type="scientific">Guillardia theta</name>
    <name type="common">Cryptophyte</name>
    <name type="synonym">Cryptomonas phi</name>
    <dbReference type="NCBI Taxonomy" id="55529"/>
    <lineage>
        <taxon>Eukaryota</taxon>
        <taxon>Cryptophyceae</taxon>
        <taxon>Pyrenomonadales</taxon>
        <taxon>Geminigeraceae</taxon>
        <taxon>Guillardia</taxon>
    </lineage>
</organism>
<proteinExistence type="predicted"/>
<sequence>MPQNPKSRINLKDLEVYVGVGCSELRQIVLYETPGYTKDQALVFFQHIKNSLMDFDSLSKGMSEFHDAKIFLEMIKISCQNTLMVLQSKEEWDSLQEIIETIDILLS</sequence>
<reference evidence="1" key="1">
    <citation type="submission" date="2021-01" db="EMBL/GenBank/DDBJ databases">
        <authorList>
            <person name="Corre E."/>
            <person name="Pelletier E."/>
            <person name="Niang G."/>
            <person name="Scheremetjew M."/>
            <person name="Finn R."/>
            <person name="Kale V."/>
            <person name="Holt S."/>
            <person name="Cochrane G."/>
            <person name="Meng A."/>
            <person name="Brown T."/>
            <person name="Cohen L."/>
        </authorList>
    </citation>
    <scope>NUCLEOTIDE SEQUENCE</scope>
    <source>
        <strain evidence="1">CCMP 2712</strain>
    </source>
</reference>
<evidence type="ECO:0000313" key="1">
    <source>
        <dbReference type="EMBL" id="CAE2299439.1"/>
    </source>
</evidence>
<accession>A0A7S4NNX2</accession>
<name>A0A7S4NNX2_GUITH</name>
<dbReference type="EMBL" id="HBKN01019136">
    <property type="protein sequence ID" value="CAE2299439.1"/>
    <property type="molecule type" value="Transcribed_RNA"/>
</dbReference>
<dbReference type="AlphaFoldDB" id="A0A7S4NNX2"/>
<gene>
    <name evidence="1" type="ORF">GTHE00462_LOCUS15112</name>
</gene>